<feature type="region of interest" description="Disordered" evidence="17">
    <location>
        <begin position="213"/>
        <end position="272"/>
    </location>
</feature>
<evidence type="ECO:0000256" key="1">
    <source>
        <dbReference type="ARBA" id="ARBA00004651"/>
    </source>
</evidence>
<proteinExistence type="inferred from homology"/>
<dbReference type="InterPro" id="IPR018541">
    <property type="entry name" value="Ftsk_gamma"/>
</dbReference>
<dbReference type="GO" id="GO:0005524">
    <property type="term" value="F:ATP binding"/>
    <property type="evidence" value="ECO:0007669"/>
    <property type="project" value="UniProtKB-UniRule"/>
</dbReference>
<dbReference type="CDD" id="cd01127">
    <property type="entry name" value="TrwB_TraG_TraD_VirD4"/>
    <property type="match status" value="1"/>
</dbReference>
<feature type="transmembrane region" description="Helical" evidence="18">
    <location>
        <begin position="170"/>
        <end position="193"/>
    </location>
</feature>
<comment type="subunit">
    <text evidence="15">Homohexamer. Forms a ring that surrounds DNA.</text>
</comment>
<dbReference type="InterPro" id="IPR036390">
    <property type="entry name" value="WH_DNA-bd_sf"/>
</dbReference>
<evidence type="ECO:0000256" key="14">
    <source>
        <dbReference type="ARBA" id="ARBA00024784"/>
    </source>
</evidence>
<feature type="transmembrane region" description="Helical" evidence="18">
    <location>
        <begin position="116"/>
        <end position="133"/>
    </location>
</feature>
<dbReference type="InterPro" id="IPR041027">
    <property type="entry name" value="FtsK_alpha"/>
</dbReference>
<evidence type="ECO:0000256" key="12">
    <source>
        <dbReference type="ARBA" id="ARBA00023136"/>
    </source>
</evidence>
<evidence type="ECO:0000256" key="6">
    <source>
        <dbReference type="ARBA" id="ARBA00022692"/>
    </source>
</evidence>
<dbReference type="OrthoDB" id="9807790at2"/>
<keyword evidence="6 18" id="KW-0812">Transmembrane</keyword>
<keyword evidence="21" id="KW-1185">Reference proteome</keyword>
<evidence type="ECO:0000256" key="16">
    <source>
        <dbReference type="PROSITE-ProRule" id="PRU00289"/>
    </source>
</evidence>
<dbReference type="InterPro" id="IPR027417">
    <property type="entry name" value="P-loop_NTPase"/>
</dbReference>
<evidence type="ECO:0000313" key="20">
    <source>
        <dbReference type="EMBL" id="RJY09395.1"/>
    </source>
</evidence>
<dbReference type="PANTHER" id="PTHR22683:SF41">
    <property type="entry name" value="DNA TRANSLOCASE FTSK"/>
    <property type="match status" value="1"/>
</dbReference>
<dbReference type="Proteomes" id="UP000285232">
    <property type="component" value="Unassembled WGS sequence"/>
</dbReference>
<feature type="transmembrane region" description="Helical" evidence="18">
    <location>
        <begin position="75"/>
        <end position="95"/>
    </location>
</feature>
<feature type="transmembrane region" description="Helical" evidence="18">
    <location>
        <begin position="139"/>
        <end position="161"/>
    </location>
</feature>
<dbReference type="AlphaFoldDB" id="A0A419RUD5"/>
<evidence type="ECO:0000256" key="5">
    <source>
        <dbReference type="ARBA" id="ARBA00022618"/>
    </source>
</evidence>
<dbReference type="InterPro" id="IPR050206">
    <property type="entry name" value="FtsK/SpoIIIE/SftA"/>
</dbReference>
<keyword evidence="12 18" id="KW-0472">Membrane</keyword>
<comment type="subcellular location">
    <subcellularLocation>
        <location evidence="1">Cell membrane</location>
        <topology evidence="1">Multi-pass membrane protein</topology>
    </subcellularLocation>
</comment>
<name>A0A419RUD5_9SPHN</name>
<keyword evidence="8" id="KW-0159">Chromosome partition</keyword>
<protein>
    <recommendedName>
        <fullName evidence="3">DNA translocase FtsK</fullName>
    </recommendedName>
</protein>
<evidence type="ECO:0000256" key="10">
    <source>
        <dbReference type="ARBA" id="ARBA00022989"/>
    </source>
</evidence>
<keyword evidence="7 16" id="KW-0547">Nucleotide-binding</keyword>
<comment type="similarity">
    <text evidence="2">Belongs to the FtsK/SpoIIIE/SftA family.</text>
</comment>
<feature type="transmembrane region" description="Helical" evidence="18">
    <location>
        <begin position="26"/>
        <end position="44"/>
    </location>
</feature>
<dbReference type="SUPFAM" id="SSF52540">
    <property type="entry name" value="P-loop containing nucleoside triphosphate hydrolases"/>
    <property type="match status" value="1"/>
</dbReference>
<reference evidence="20 21" key="1">
    <citation type="journal article" date="2017" name="Int. J. Syst. Evol. Microbiol.">
        <title>Erythrobacter aquimixticola sp. nov., isolated from the junction between the ocean and a freshwater spring.</title>
        <authorList>
            <person name="Park S."/>
            <person name="Jung Y.T."/>
            <person name="Choi S.J."/>
            <person name="Yoon J.H."/>
        </authorList>
    </citation>
    <scope>NUCLEOTIDE SEQUENCE [LARGE SCALE GENOMIC DNA]</scope>
    <source>
        <strain evidence="20 21">JSSK-14</strain>
    </source>
</reference>
<dbReference type="PROSITE" id="PS50901">
    <property type="entry name" value="FTSK"/>
    <property type="match status" value="1"/>
</dbReference>
<evidence type="ECO:0000256" key="18">
    <source>
        <dbReference type="SAM" id="Phobius"/>
    </source>
</evidence>
<dbReference type="GO" id="GO:0007059">
    <property type="term" value="P:chromosome segregation"/>
    <property type="evidence" value="ECO:0007669"/>
    <property type="project" value="UniProtKB-KW"/>
</dbReference>
<comment type="caution">
    <text evidence="20">The sequence shown here is derived from an EMBL/GenBank/DDBJ whole genome shotgun (WGS) entry which is preliminary data.</text>
</comment>
<dbReference type="SUPFAM" id="SSF46785">
    <property type="entry name" value="Winged helix' DNA-binding domain"/>
    <property type="match status" value="1"/>
</dbReference>
<evidence type="ECO:0000256" key="4">
    <source>
        <dbReference type="ARBA" id="ARBA00022475"/>
    </source>
</evidence>
<dbReference type="Pfam" id="PF01580">
    <property type="entry name" value="FtsK_SpoIIIE"/>
    <property type="match status" value="1"/>
</dbReference>
<keyword evidence="10 18" id="KW-1133">Transmembrane helix</keyword>
<dbReference type="Pfam" id="PF09397">
    <property type="entry name" value="FtsK_gamma"/>
    <property type="match status" value="1"/>
</dbReference>
<gene>
    <name evidence="20" type="ORF">D6201_08535</name>
</gene>
<dbReference type="InterPro" id="IPR025199">
    <property type="entry name" value="FtsK_4TM"/>
</dbReference>
<dbReference type="InterPro" id="IPR036388">
    <property type="entry name" value="WH-like_DNA-bd_sf"/>
</dbReference>
<evidence type="ECO:0000259" key="19">
    <source>
        <dbReference type="PROSITE" id="PS50901"/>
    </source>
</evidence>
<evidence type="ECO:0000256" key="2">
    <source>
        <dbReference type="ARBA" id="ARBA00006474"/>
    </source>
</evidence>
<evidence type="ECO:0000256" key="7">
    <source>
        <dbReference type="ARBA" id="ARBA00022741"/>
    </source>
</evidence>
<keyword evidence="9 16" id="KW-0067">ATP-binding</keyword>
<sequence length="781" mass="84219">MATRAANQGADWKAAFRRSLARASQLTGAVLLYAFTAFLAIALISHSQTDPSLSTAAGDVVDNWMGKPGAFVADLALTGFGLVAVLFLPLTYVFARKLWRDADEDEQWGGAWWRTVALMLLAMALLAIVLSLVTSPREWSLPAGTGGLAGLLGDAGIRALAGLLPEAARFWAILAAGIAALIGGAALAGRVLALDWASLLTIPDWIRNRPQLVAPANPFKPEKPRKSRRKPDISAQDNDGDAPDNPLAKRAPPTISDAAAPPRRAKPAAKAAQKDMFADYDLPSIELLEENGADNAPPLDKLALERNARLLETVLDDFNVKGEITAVKTGPVVTMYELEPAAGIKASRVVGLAEDIARNMSAISARVAPIPGKTVMGIELPNADRQMVSFRELVESEAFVGSKGGLPIILGKGISGDPIVADLAAMPHLLVAGTTGSGKSVGLNAILLSLLYRFTPAECRLILIDPKVLELKSYDDIPHLLAPVVTEPHKSVRSLKWAVEEMERRYRMMSEIGARNLGGFNERVAAAAAKGKPLKRTVQTGYDPETGEAVVEEKELDYEVLPQIVLIVDELADLMVTVGKEIEVLIQRLSQKSRAAGIHLIMATQRPSVDVITGVIKANLPTRISFNVTSRIDSRTILGEQGAEQLLGKGDMLYKPNTGALKRVHGPFVSDEEVEKVADHWRGQGEPAYVDSVTEEPEDGGFGFEDEFTASDNPEERKYRQAIQIVCENQKASGSWLQRQLGIGYNTAAKLIERMESDGIVGPANHVGRREIFRDRDGNPI</sequence>
<keyword evidence="5" id="KW-0132">Cell division</keyword>
<evidence type="ECO:0000256" key="3">
    <source>
        <dbReference type="ARBA" id="ARBA00020887"/>
    </source>
</evidence>
<evidence type="ECO:0000256" key="8">
    <source>
        <dbReference type="ARBA" id="ARBA00022829"/>
    </source>
</evidence>
<evidence type="ECO:0000256" key="11">
    <source>
        <dbReference type="ARBA" id="ARBA00023125"/>
    </source>
</evidence>
<dbReference type="GO" id="GO:0051301">
    <property type="term" value="P:cell division"/>
    <property type="evidence" value="ECO:0007669"/>
    <property type="project" value="UniProtKB-KW"/>
</dbReference>
<keyword evidence="4" id="KW-1003">Cell membrane</keyword>
<evidence type="ECO:0000256" key="13">
    <source>
        <dbReference type="ARBA" id="ARBA00023306"/>
    </source>
</evidence>
<dbReference type="SMART" id="SM00843">
    <property type="entry name" value="Ftsk_gamma"/>
    <property type="match status" value="1"/>
</dbReference>
<dbReference type="Gene3D" id="3.40.50.300">
    <property type="entry name" value="P-loop containing nucleotide triphosphate hydrolases"/>
    <property type="match status" value="1"/>
</dbReference>
<dbReference type="Gene3D" id="3.30.980.40">
    <property type="match status" value="1"/>
</dbReference>
<dbReference type="EMBL" id="RAHX01000001">
    <property type="protein sequence ID" value="RJY09395.1"/>
    <property type="molecule type" value="Genomic_DNA"/>
</dbReference>
<dbReference type="PANTHER" id="PTHR22683">
    <property type="entry name" value="SPORULATION PROTEIN RELATED"/>
    <property type="match status" value="1"/>
</dbReference>
<comment type="function">
    <text evidence="14">Essential cell division protein that coordinates cell division and chromosome segregation. The N-terminus is involved in assembly of the cell-division machinery. The C-terminus functions as a DNA motor that moves dsDNA in an ATP-dependent manner towards the dif recombination site, which is located within the replication terminus region. Translocation stops specifically at Xer-dif sites, where FtsK interacts with the Xer recombinase, allowing activation of chromosome unlinking by recombination. FtsK orienting polar sequences (KOPS) guide the direction of DNA translocation. FtsK can remove proteins from DNA as it translocates, but translocation stops specifically at XerCD-dif site, thereby preventing removal of XerC and XerD from dif.</text>
</comment>
<dbReference type="Pfam" id="PF13491">
    <property type="entry name" value="FtsK_4TM"/>
    <property type="match status" value="1"/>
</dbReference>
<dbReference type="Pfam" id="PF17854">
    <property type="entry name" value="FtsK_alpha"/>
    <property type="match status" value="1"/>
</dbReference>
<dbReference type="InterPro" id="IPR002543">
    <property type="entry name" value="FtsK_dom"/>
</dbReference>
<evidence type="ECO:0000256" key="15">
    <source>
        <dbReference type="ARBA" id="ARBA00025923"/>
    </source>
</evidence>
<evidence type="ECO:0000256" key="9">
    <source>
        <dbReference type="ARBA" id="ARBA00022840"/>
    </source>
</evidence>
<evidence type="ECO:0000256" key="17">
    <source>
        <dbReference type="SAM" id="MobiDB-lite"/>
    </source>
</evidence>
<accession>A0A419RUD5</accession>
<feature type="domain" description="FtsK" evidence="19">
    <location>
        <begin position="416"/>
        <end position="635"/>
    </location>
</feature>
<organism evidence="20 21">
    <name type="scientific">Aurantiacibacter aquimixticola</name>
    <dbReference type="NCBI Taxonomy" id="1958945"/>
    <lineage>
        <taxon>Bacteria</taxon>
        <taxon>Pseudomonadati</taxon>
        <taxon>Pseudomonadota</taxon>
        <taxon>Alphaproteobacteria</taxon>
        <taxon>Sphingomonadales</taxon>
        <taxon>Erythrobacteraceae</taxon>
        <taxon>Aurantiacibacter</taxon>
    </lineage>
</organism>
<dbReference type="Gene3D" id="1.10.10.10">
    <property type="entry name" value="Winged helix-like DNA-binding domain superfamily/Winged helix DNA-binding domain"/>
    <property type="match status" value="1"/>
</dbReference>
<feature type="binding site" evidence="16">
    <location>
        <begin position="433"/>
        <end position="440"/>
    </location>
    <ligand>
        <name>ATP</name>
        <dbReference type="ChEBI" id="CHEBI:30616"/>
    </ligand>
</feature>
<keyword evidence="13" id="KW-0131">Cell cycle</keyword>
<dbReference type="RefSeq" id="WP_120048404.1">
    <property type="nucleotide sequence ID" value="NZ_RAHX01000001.1"/>
</dbReference>
<dbReference type="GO" id="GO:0003677">
    <property type="term" value="F:DNA binding"/>
    <property type="evidence" value="ECO:0007669"/>
    <property type="project" value="UniProtKB-KW"/>
</dbReference>
<dbReference type="GO" id="GO:0005886">
    <property type="term" value="C:plasma membrane"/>
    <property type="evidence" value="ECO:0007669"/>
    <property type="project" value="UniProtKB-SubCell"/>
</dbReference>
<keyword evidence="11" id="KW-0238">DNA-binding</keyword>
<evidence type="ECO:0000313" key="21">
    <source>
        <dbReference type="Proteomes" id="UP000285232"/>
    </source>
</evidence>